<evidence type="ECO:0000313" key="4">
    <source>
        <dbReference type="Proteomes" id="UP001518990"/>
    </source>
</evidence>
<name>A0ABS3KB05_9PROT</name>
<dbReference type="EMBL" id="JACTNF010000006">
    <property type="protein sequence ID" value="MBO1074629.1"/>
    <property type="molecule type" value="Genomic_DNA"/>
</dbReference>
<dbReference type="InterPro" id="IPR050272">
    <property type="entry name" value="Isochorismatase-like_hydrls"/>
</dbReference>
<dbReference type="Gene3D" id="3.40.50.850">
    <property type="entry name" value="Isochorismatase-like"/>
    <property type="match status" value="1"/>
</dbReference>
<evidence type="ECO:0000256" key="1">
    <source>
        <dbReference type="ARBA" id="ARBA00022801"/>
    </source>
</evidence>
<feature type="domain" description="Isochorismatase-like" evidence="2">
    <location>
        <begin position="24"/>
        <end position="198"/>
    </location>
</feature>
<dbReference type="PANTHER" id="PTHR43540:SF1">
    <property type="entry name" value="ISOCHORISMATASE HYDROLASE"/>
    <property type="match status" value="1"/>
</dbReference>
<dbReference type="Proteomes" id="UP001518990">
    <property type="component" value="Unassembled WGS sequence"/>
</dbReference>
<organism evidence="3 4">
    <name type="scientific">Roseomonas marmotae</name>
    <dbReference type="NCBI Taxonomy" id="2768161"/>
    <lineage>
        <taxon>Bacteria</taxon>
        <taxon>Pseudomonadati</taxon>
        <taxon>Pseudomonadota</taxon>
        <taxon>Alphaproteobacteria</taxon>
        <taxon>Acetobacterales</taxon>
        <taxon>Roseomonadaceae</taxon>
        <taxon>Roseomonas</taxon>
    </lineage>
</organism>
<protein>
    <submittedName>
        <fullName evidence="3">Isochorismatase family protein</fullName>
    </submittedName>
</protein>
<dbReference type="InterPro" id="IPR000868">
    <property type="entry name" value="Isochorismatase-like_dom"/>
</dbReference>
<gene>
    <name evidence="3" type="ORF">IAI60_08405</name>
</gene>
<comment type="caution">
    <text evidence="3">The sequence shown here is derived from an EMBL/GenBank/DDBJ whole genome shotgun (WGS) entry which is preliminary data.</text>
</comment>
<keyword evidence="1" id="KW-0378">Hydrolase</keyword>
<proteinExistence type="predicted"/>
<dbReference type="Pfam" id="PF00857">
    <property type="entry name" value="Isochorismatase"/>
    <property type="match status" value="1"/>
</dbReference>
<reference evidence="3 4" key="1">
    <citation type="submission" date="2020-09" db="EMBL/GenBank/DDBJ databases">
        <title>Roseomonas.</title>
        <authorList>
            <person name="Zhu W."/>
        </authorList>
    </citation>
    <scope>NUCLEOTIDE SEQUENCE [LARGE SCALE GENOMIC DNA]</scope>
    <source>
        <strain evidence="3 4">1311</strain>
    </source>
</reference>
<accession>A0ABS3KB05</accession>
<dbReference type="InterPro" id="IPR036380">
    <property type="entry name" value="Isochorismatase-like_sf"/>
</dbReference>
<evidence type="ECO:0000259" key="2">
    <source>
        <dbReference type="Pfam" id="PF00857"/>
    </source>
</evidence>
<dbReference type="SUPFAM" id="SSF52499">
    <property type="entry name" value="Isochorismatase-like hydrolases"/>
    <property type="match status" value="1"/>
</dbReference>
<dbReference type="RefSeq" id="WP_207446292.1">
    <property type="nucleotide sequence ID" value="NZ_CP061094.1"/>
</dbReference>
<evidence type="ECO:0000313" key="3">
    <source>
        <dbReference type="EMBL" id="MBO1074629.1"/>
    </source>
</evidence>
<keyword evidence="4" id="KW-1185">Reference proteome</keyword>
<dbReference type="PANTHER" id="PTHR43540">
    <property type="entry name" value="PEROXYUREIDOACRYLATE/UREIDOACRYLATE AMIDOHYDROLASE-RELATED"/>
    <property type="match status" value="1"/>
</dbReference>
<sequence>MSASRESNYQGVFDSRTGFGDRPAVIVIDFILAYTTPRSAFYAPGVVSAVAETAALLQAARAASVPIIYTKVLYHPNGQDGGWFVRKVPALRQLVAGEPLAEIDPKVQPAASDVVLVKQYPSPFFGTPLASMLTAMGVDTLILTGCSTSGCVRAGAIDGIQHGFRVVIPQECVGDRHDGPHDANLFDMNAKYADVLPRETVISYFARLGKNGAKED</sequence>